<reference evidence="3" key="1">
    <citation type="submission" date="2023-06" db="EMBL/GenBank/DDBJ databases">
        <title>lsaBGC provides a comprehensive framework for evolutionary analysis of biosynthetic gene clusters within focal taxa.</title>
        <authorList>
            <person name="Salamzade R."/>
            <person name="Sandstrom S."/>
            <person name="Kalan L.R."/>
        </authorList>
    </citation>
    <scope>NUCLEOTIDE SEQUENCE</scope>
    <source>
        <strain evidence="3">P3-SID899</strain>
    </source>
</reference>
<dbReference type="NCBIfam" id="NF041742">
    <property type="entry name" value="WGxxGxxG_fam"/>
    <property type="match status" value="1"/>
</dbReference>
<feature type="signal peptide" evidence="2">
    <location>
        <begin position="1"/>
        <end position="28"/>
    </location>
</feature>
<dbReference type="Proteomes" id="UP001205867">
    <property type="component" value="Unassembled WGS sequence"/>
</dbReference>
<evidence type="ECO:0000256" key="1">
    <source>
        <dbReference type="SAM" id="MobiDB-lite"/>
    </source>
</evidence>
<dbReference type="RefSeq" id="WP_145033318.1">
    <property type="nucleotide sequence ID" value="NZ_CBDRLD010000017.1"/>
</dbReference>
<accession>A0AAP3AGJ3</accession>
<dbReference type="EMBL" id="JALXKZ020000008">
    <property type="protein sequence ID" value="MCV7628759.1"/>
    <property type="molecule type" value="Genomic_DNA"/>
</dbReference>
<sequence>MTDIRRTATALTLGAAVVTGLGAPAAVAQTTAPATETATTAPASQSPAPQEEEKDDNGNWGLWGLAGLLGLAGLAGRRKREVHAEPVRRDHHVAGAHRDHDVHRVDDRAGDVRTEGVDARRREADGTLGDATRRPGTGDGR</sequence>
<feature type="compositionally biased region" description="Basic and acidic residues" evidence="1">
    <location>
        <begin position="82"/>
        <end position="125"/>
    </location>
</feature>
<evidence type="ECO:0000313" key="3">
    <source>
        <dbReference type="EMBL" id="MCV7628759.1"/>
    </source>
</evidence>
<protein>
    <submittedName>
        <fullName evidence="3">LPXTG cell wall anchor domain-containing protein</fullName>
    </submittedName>
</protein>
<organism evidence="3 4">
    <name type="scientific">Micrococcus luteus</name>
    <name type="common">Micrococcus lysodeikticus</name>
    <dbReference type="NCBI Taxonomy" id="1270"/>
    <lineage>
        <taxon>Bacteria</taxon>
        <taxon>Bacillati</taxon>
        <taxon>Actinomycetota</taxon>
        <taxon>Actinomycetes</taxon>
        <taxon>Micrococcales</taxon>
        <taxon>Micrococcaceae</taxon>
        <taxon>Micrococcus</taxon>
    </lineage>
</organism>
<dbReference type="AlphaFoldDB" id="A0AAP3AGJ3"/>
<dbReference type="NCBIfam" id="TIGR01167">
    <property type="entry name" value="LPXTG_anchor"/>
    <property type="match status" value="1"/>
</dbReference>
<comment type="caution">
    <text evidence="3">The sequence shown here is derived from an EMBL/GenBank/DDBJ whole genome shotgun (WGS) entry which is preliminary data.</text>
</comment>
<feature type="region of interest" description="Disordered" evidence="1">
    <location>
        <begin position="27"/>
        <end position="60"/>
    </location>
</feature>
<feature type="compositionally biased region" description="Low complexity" evidence="1">
    <location>
        <begin position="27"/>
        <end position="49"/>
    </location>
</feature>
<feature type="region of interest" description="Disordered" evidence="1">
    <location>
        <begin position="77"/>
        <end position="141"/>
    </location>
</feature>
<proteinExistence type="predicted"/>
<name>A0AAP3AGJ3_MICLU</name>
<keyword evidence="2" id="KW-0732">Signal</keyword>
<gene>
    <name evidence="3" type="ORF">M3A82_005300</name>
</gene>
<evidence type="ECO:0000313" key="4">
    <source>
        <dbReference type="Proteomes" id="UP001205867"/>
    </source>
</evidence>
<evidence type="ECO:0000256" key="2">
    <source>
        <dbReference type="SAM" id="SignalP"/>
    </source>
</evidence>
<feature type="chain" id="PRO_5042849687" evidence="2">
    <location>
        <begin position="29"/>
        <end position="141"/>
    </location>
</feature>